<dbReference type="OrthoDB" id="6856769at2"/>
<reference evidence="2 3" key="2">
    <citation type="journal article" date="2018" name="Nature">
        <title>Mutant phenotypes for thousands of bacterial genes of unknown function.</title>
        <authorList>
            <person name="Price M.N."/>
            <person name="Wetmore K.M."/>
            <person name="Waters R.J."/>
            <person name="Callaghan M."/>
            <person name="Ray J."/>
            <person name="Liu H."/>
            <person name="Kuehl J.V."/>
            <person name="Melnyk R.A."/>
            <person name="Lamson J.S."/>
            <person name="Suh Y."/>
            <person name="Carlson H.K."/>
            <person name="Esquivel Z."/>
            <person name="Sadeeshkumar H."/>
            <person name="Chakraborty R."/>
            <person name="Zane G.M."/>
            <person name="Rubin B.E."/>
            <person name="Wall J.D."/>
            <person name="Visel A."/>
            <person name="Bristow J."/>
            <person name="Blow M.J."/>
            <person name="Arkin A.P."/>
            <person name="Deutschbauer A.M."/>
        </authorList>
    </citation>
    <scope>NUCLEOTIDE SEQUENCE [LARGE SCALE GENOMIC DNA]</scope>
    <source>
        <strain evidence="2 3">FW300-N1B4</strain>
    </source>
</reference>
<evidence type="ECO:0000256" key="1">
    <source>
        <dbReference type="SAM" id="Coils"/>
    </source>
</evidence>
<feature type="coiled-coil region" evidence="1">
    <location>
        <begin position="75"/>
        <end position="102"/>
    </location>
</feature>
<keyword evidence="1" id="KW-0175">Coiled coil</keyword>
<comment type="caution">
    <text evidence="2">The sequence shown here is derived from an EMBL/GenBank/DDBJ whole genome shotgun (WGS) entry which is preliminary data.</text>
</comment>
<proteinExistence type="predicted"/>
<dbReference type="Gene3D" id="1.10.357.10">
    <property type="entry name" value="Tetracycline Repressor, domain 2"/>
    <property type="match status" value="1"/>
</dbReference>
<evidence type="ECO:0000313" key="3">
    <source>
        <dbReference type="Proteomes" id="UP000076489"/>
    </source>
</evidence>
<evidence type="ECO:0000313" key="2">
    <source>
        <dbReference type="EMBL" id="KZN15892.1"/>
    </source>
</evidence>
<accession>A0A161Z3V4</accession>
<name>A0A161Z3V4_PSEFL</name>
<dbReference type="AlphaFoldDB" id="A0A161Z3V4"/>
<sequence>MSTVNTRKKLIKLIAEHQFGGSGKKLKIEDLADRGGISRQAFNRNYGDLKPYVKGEKPITELLEDGENDSSHRFLAQSQAQLQELRTQLAQIELKHEKALDQAIKSHITTLMNNDLTLLDSSEVRSTLEKQSLHTQSLIEQIDGLELQLTKEKAKALRQPAQAQNDPPQNKMIIRYNLDTIFSKVKNGDPDAADQVEDAKEVATSAVCKKLNSLTKEKSPHLVIFADRYCSQFELFAANFRCENAHYHAIVQLPVFSSSSLNMFLRRLEVDYVVSVYVPYCPAVAVLKAQQNFYFRDIPTYELKCAEKATPLSMSEKIEKLVYFKVKQGD</sequence>
<dbReference type="Proteomes" id="UP000076489">
    <property type="component" value="Unassembled WGS sequence"/>
</dbReference>
<dbReference type="EMBL" id="LUKJ01000003">
    <property type="protein sequence ID" value="KZN15892.1"/>
    <property type="molecule type" value="Genomic_DNA"/>
</dbReference>
<gene>
    <name evidence="2" type="ORF">A1D17_06845</name>
</gene>
<organism evidence="2 3">
    <name type="scientific">Pseudomonas fluorescens</name>
    <dbReference type="NCBI Taxonomy" id="294"/>
    <lineage>
        <taxon>Bacteria</taxon>
        <taxon>Pseudomonadati</taxon>
        <taxon>Pseudomonadota</taxon>
        <taxon>Gammaproteobacteria</taxon>
        <taxon>Pseudomonadales</taxon>
        <taxon>Pseudomonadaceae</taxon>
        <taxon>Pseudomonas</taxon>
    </lineage>
</organism>
<protein>
    <submittedName>
        <fullName evidence="2">Uncharacterized protein</fullName>
    </submittedName>
</protein>
<reference evidence="3" key="1">
    <citation type="submission" date="2016-03" db="EMBL/GenBank/DDBJ databases">
        <authorList>
            <person name="Ray J."/>
            <person name="Price M."/>
            <person name="Deutschbauer A."/>
        </authorList>
    </citation>
    <scope>NUCLEOTIDE SEQUENCE [LARGE SCALE GENOMIC DNA]</scope>
    <source>
        <strain evidence="3">FW300-N1B4</strain>
    </source>
</reference>
<dbReference type="RefSeq" id="WP_063341177.1">
    <property type="nucleotide sequence ID" value="NZ_LUKJ01000003.1"/>
</dbReference>